<dbReference type="AlphaFoldDB" id="A0A2N7TJK2"/>
<evidence type="ECO:0000256" key="1">
    <source>
        <dbReference type="SAM" id="Phobius"/>
    </source>
</evidence>
<proteinExistence type="predicted"/>
<protein>
    <submittedName>
        <fullName evidence="2">Uncharacterized protein</fullName>
    </submittedName>
</protein>
<dbReference type="Proteomes" id="UP000235346">
    <property type="component" value="Unassembled WGS sequence"/>
</dbReference>
<comment type="caution">
    <text evidence="2">The sequence shown here is derived from an EMBL/GenBank/DDBJ whole genome shotgun (WGS) entry which is preliminary data.</text>
</comment>
<sequence length="489" mass="55961">MLEKSSKVAVLSRQQAVAKDYYERITQLSAAAIFVVIGSVVIGFVNLGLLIFMVGISLGAFLLTALVTNDKEGHRLIKKRKDVPLMKFRSYLKNNYKSYIGIISSITFLSSFLFILYPYVSVQVDQTNLLLSLLSLIVMRQCVKSSANVVSGVVSLSRDNRQVDALFFKKKYYHGGEKKGKKEVRRYFMPEARDQLIEKQMRECLGDAGPAVSHWRDSPVSGISFFEISTQGPRGNLATKHLLQVFHPRFHHLLDKEELLFSYVERERVHAPDSLLSETVGGFKTQLVRYGRQVPPAVWRTQKLEIFMDLWGIQPPKRLVREYRKSHPLMQDRLTEEMIGRLSIAADRENEIICYQRLMNSIDELNSVLKGLPLYIHNPDIRNDNAVGIARRGTEGRAYKVLTWGRWSLQPIGIEMANNLDDLELADIVESVRSRRKDITPSYGINDIRLAAYCWEFETAIRQGKYNYAIEVGESLLESFDKIRDVELS</sequence>
<name>A0A2N7TJK2_9GAMM</name>
<feature type="transmembrane region" description="Helical" evidence="1">
    <location>
        <begin position="21"/>
        <end position="44"/>
    </location>
</feature>
<reference evidence="2 3" key="1">
    <citation type="submission" date="2018-01" db="EMBL/GenBank/DDBJ databases">
        <title>Halomonas endophytica sp. nov., isolated from storage liquid in the stems of Populus euphratica.</title>
        <authorList>
            <person name="Chen C."/>
        </authorList>
    </citation>
    <scope>NUCLEOTIDE SEQUENCE [LARGE SCALE GENOMIC DNA]</scope>
    <source>
        <strain evidence="2 3">DSM 26881</strain>
    </source>
</reference>
<evidence type="ECO:0000313" key="3">
    <source>
        <dbReference type="Proteomes" id="UP000235346"/>
    </source>
</evidence>
<keyword evidence="1" id="KW-1133">Transmembrane helix</keyword>
<dbReference type="EMBL" id="PNRE01000069">
    <property type="protein sequence ID" value="PMR68328.1"/>
    <property type="molecule type" value="Genomic_DNA"/>
</dbReference>
<keyword evidence="1" id="KW-0472">Membrane</keyword>
<feature type="transmembrane region" description="Helical" evidence="1">
    <location>
        <begin position="50"/>
        <end position="69"/>
    </location>
</feature>
<feature type="transmembrane region" description="Helical" evidence="1">
    <location>
        <begin position="99"/>
        <end position="120"/>
    </location>
</feature>
<keyword evidence="1" id="KW-0812">Transmembrane</keyword>
<organism evidence="2 3">
    <name type="scientific">Halomonas heilongjiangensis</name>
    <dbReference type="NCBI Taxonomy" id="1387883"/>
    <lineage>
        <taxon>Bacteria</taxon>
        <taxon>Pseudomonadati</taxon>
        <taxon>Pseudomonadota</taxon>
        <taxon>Gammaproteobacteria</taxon>
        <taxon>Oceanospirillales</taxon>
        <taxon>Halomonadaceae</taxon>
        <taxon>Halomonas</taxon>
    </lineage>
</organism>
<evidence type="ECO:0000313" key="2">
    <source>
        <dbReference type="EMBL" id="PMR68328.1"/>
    </source>
</evidence>
<keyword evidence="3" id="KW-1185">Reference proteome</keyword>
<accession>A0A2N7TJK2</accession>
<gene>
    <name evidence="2" type="ORF">C1H66_15650</name>
</gene>